<keyword evidence="1" id="KW-0812">Transmembrane</keyword>
<feature type="non-terminal residue" evidence="2">
    <location>
        <position position="224"/>
    </location>
</feature>
<feature type="transmembrane region" description="Helical" evidence="1">
    <location>
        <begin position="125"/>
        <end position="152"/>
    </location>
</feature>
<keyword evidence="1" id="KW-1133">Transmembrane helix</keyword>
<name>A0ABW3CFE9_9ACTN</name>
<dbReference type="Proteomes" id="UP001597083">
    <property type="component" value="Unassembled WGS sequence"/>
</dbReference>
<feature type="transmembrane region" description="Helical" evidence="1">
    <location>
        <begin position="182"/>
        <end position="204"/>
    </location>
</feature>
<evidence type="ECO:0000313" key="2">
    <source>
        <dbReference type="EMBL" id="MFD0853205.1"/>
    </source>
</evidence>
<proteinExistence type="predicted"/>
<keyword evidence="1" id="KW-0472">Membrane</keyword>
<sequence length="224" mass="25159">ATPGTMGVGLYLVWPAFYTNVDDSYRLGRGGRLRVDLGGLYFNTIVAVAIFAVWAAVRWDALLLIIVAQVLQMLRQLAPFVRFDGYHILADLTGVPDLYSRIKPTLLGLLPTRWGRPESKVLKPWARVVVTLWVLVVVPLLLLTLVLMVVALPRIMGTAWQSLQRQFQLLALDWGDGDVLSIGVRVLSVLAICLPLLGMTYLLFHLVRRIVRSVWRATAHRPLR</sequence>
<accession>A0ABW3CFE9</accession>
<evidence type="ECO:0000256" key="1">
    <source>
        <dbReference type="SAM" id="Phobius"/>
    </source>
</evidence>
<protein>
    <submittedName>
        <fullName evidence="2">Uncharacterized protein</fullName>
    </submittedName>
</protein>
<feature type="non-terminal residue" evidence="2">
    <location>
        <position position="1"/>
    </location>
</feature>
<organism evidence="2 3">
    <name type="scientific">Actinomadura adrarensis</name>
    <dbReference type="NCBI Taxonomy" id="1819600"/>
    <lineage>
        <taxon>Bacteria</taxon>
        <taxon>Bacillati</taxon>
        <taxon>Actinomycetota</taxon>
        <taxon>Actinomycetes</taxon>
        <taxon>Streptosporangiales</taxon>
        <taxon>Thermomonosporaceae</taxon>
        <taxon>Actinomadura</taxon>
    </lineage>
</organism>
<keyword evidence="3" id="KW-1185">Reference proteome</keyword>
<gene>
    <name evidence="2" type="ORF">ACFQ07_13270</name>
</gene>
<comment type="caution">
    <text evidence="2">The sequence shown here is derived from an EMBL/GenBank/DDBJ whole genome shotgun (WGS) entry which is preliminary data.</text>
</comment>
<reference evidence="3" key="1">
    <citation type="journal article" date="2019" name="Int. J. Syst. Evol. Microbiol.">
        <title>The Global Catalogue of Microorganisms (GCM) 10K type strain sequencing project: providing services to taxonomists for standard genome sequencing and annotation.</title>
        <authorList>
            <consortium name="The Broad Institute Genomics Platform"/>
            <consortium name="The Broad Institute Genome Sequencing Center for Infectious Disease"/>
            <person name="Wu L."/>
            <person name="Ma J."/>
        </authorList>
    </citation>
    <scope>NUCLEOTIDE SEQUENCE [LARGE SCALE GENOMIC DNA]</scope>
    <source>
        <strain evidence="3">JCM 31696</strain>
    </source>
</reference>
<feature type="transmembrane region" description="Helical" evidence="1">
    <location>
        <begin position="40"/>
        <end position="67"/>
    </location>
</feature>
<evidence type="ECO:0000313" key="3">
    <source>
        <dbReference type="Proteomes" id="UP001597083"/>
    </source>
</evidence>
<dbReference type="EMBL" id="JBHTIR010001967">
    <property type="protein sequence ID" value="MFD0853205.1"/>
    <property type="molecule type" value="Genomic_DNA"/>
</dbReference>